<dbReference type="GO" id="GO:0000049">
    <property type="term" value="F:tRNA binding"/>
    <property type="evidence" value="ECO:0007669"/>
    <property type="project" value="TreeGrafter"/>
</dbReference>
<keyword evidence="9 13" id="KW-0547">Nucleotide-binding</keyword>
<dbReference type="KEGG" id="phy:AJ81_01615"/>
<dbReference type="GO" id="GO:0005524">
    <property type="term" value="F:ATP binding"/>
    <property type="evidence" value="ECO:0007669"/>
    <property type="project" value="UniProtKB-UniRule"/>
</dbReference>
<protein>
    <recommendedName>
        <fullName evidence="4 13">Threonylcarbamoyl-AMP synthase</fullName>
        <shortName evidence="13">TC-AMP synthase</shortName>
        <ecNumber evidence="3 13">2.7.7.87</ecNumber>
    </recommendedName>
    <alternativeName>
        <fullName evidence="11 13">L-threonylcarbamoyladenylate synthase</fullName>
    </alternativeName>
</protein>
<dbReference type="Gene3D" id="3.40.50.11030">
    <property type="entry name" value="Threonylcarbamoyl-AMP synthase, C-terminal domain"/>
    <property type="match status" value="1"/>
</dbReference>
<comment type="subcellular location">
    <subcellularLocation>
        <location evidence="1 13">Cytoplasm</location>
    </subcellularLocation>
</comment>
<dbReference type="FunFam" id="3.90.870.10:FF:000009">
    <property type="entry name" value="Threonylcarbamoyl-AMP synthase, putative"/>
    <property type="match status" value="1"/>
</dbReference>
<feature type="binding site" evidence="14">
    <location>
        <position position="118"/>
    </location>
    <ligand>
        <name>ATP</name>
        <dbReference type="ChEBI" id="CHEBI:30616"/>
    </ligand>
</feature>
<feature type="domain" description="YrdC-like" evidence="15">
    <location>
        <begin position="14"/>
        <end position="200"/>
    </location>
</feature>
<feature type="binding site" evidence="14">
    <location>
        <position position="63"/>
    </location>
    <ligand>
        <name>ATP</name>
        <dbReference type="ChEBI" id="CHEBI:30616"/>
    </ligand>
</feature>
<dbReference type="InterPro" id="IPR005145">
    <property type="entry name" value="Sua5_C"/>
</dbReference>
<keyword evidence="7 13" id="KW-0819">tRNA processing</keyword>
<feature type="binding site" evidence="14">
    <location>
        <position position="237"/>
    </location>
    <ligand>
        <name>ATP</name>
        <dbReference type="ChEBI" id="CHEBI:30616"/>
    </ligand>
</feature>
<reference evidence="16 17" key="1">
    <citation type="submission" date="2014-01" db="EMBL/GenBank/DDBJ databases">
        <title>Genome sequencing of Thermotog hypogea.</title>
        <authorList>
            <person name="Zhang X."/>
            <person name="Alvare G."/>
            <person name="Fristensky B."/>
            <person name="Chen L."/>
            <person name="Suen T."/>
            <person name="Chen Q."/>
            <person name="Ma K."/>
        </authorList>
    </citation>
    <scope>NUCLEOTIDE SEQUENCE [LARGE SCALE GENOMIC DNA]</scope>
    <source>
        <strain evidence="16 17">DSM 11164</strain>
    </source>
</reference>
<evidence type="ECO:0000313" key="17">
    <source>
        <dbReference type="Proteomes" id="UP000077469"/>
    </source>
</evidence>
<evidence type="ECO:0000256" key="4">
    <source>
        <dbReference type="ARBA" id="ARBA00015492"/>
    </source>
</evidence>
<dbReference type="AlphaFoldDB" id="A0A0X1KPC7"/>
<comment type="catalytic activity">
    <reaction evidence="12 13">
        <text>L-threonine + hydrogencarbonate + ATP = L-threonylcarbamoyladenylate + diphosphate + H2O</text>
        <dbReference type="Rhea" id="RHEA:36407"/>
        <dbReference type="ChEBI" id="CHEBI:15377"/>
        <dbReference type="ChEBI" id="CHEBI:17544"/>
        <dbReference type="ChEBI" id="CHEBI:30616"/>
        <dbReference type="ChEBI" id="CHEBI:33019"/>
        <dbReference type="ChEBI" id="CHEBI:57926"/>
        <dbReference type="ChEBI" id="CHEBI:73682"/>
        <dbReference type="EC" id="2.7.7.87"/>
    </reaction>
</comment>
<feature type="binding site" evidence="14">
    <location>
        <position position="122"/>
    </location>
    <ligand>
        <name>L-threonine</name>
        <dbReference type="ChEBI" id="CHEBI:57926"/>
    </ligand>
</feature>
<sequence length="337" mass="37158">MSMILKVDPINPAAEVMKRAAEVIKKGGTVAFPTETVYGLGANCFDKSAVLRIFEIKRRPPDNPLIVHVSSLAQLDLLIDDNVERAEAIIEKFWPGPVTLIFKKKAEVPKEVTGGLETVAVRMPSHPVAKMLIDLSNVPIAAPSANLSGRPSPTNAQHVIEDLYGMVDVIIDAGETPLGLESTVIDLSRDRPTLLRPGPATVEEILRVVPDLYVPDFLFGKGQVERPLSPGMMYRHYAPNKPIILVLDENKLDIVLMKYPDAPIVCPEEMVQNFYGRRIINMGKLSKPYTIAQNLFRVLRSLDTLVADVAIVVGLPERGILFSVMNRLRKAASQVIE</sequence>
<dbReference type="GO" id="GO:0006450">
    <property type="term" value="P:regulation of translational fidelity"/>
    <property type="evidence" value="ECO:0007669"/>
    <property type="project" value="TreeGrafter"/>
</dbReference>
<dbReference type="GO" id="GO:0008033">
    <property type="term" value="P:tRNA processing"/>
    <property type="evidence" value="ECO:0007669"/>
    <property type="project" value="UniProtKB-KW"/>
</dbReference>
<dbReference type="EC" id="2.7.7.87" evidence="3 13"/>
<feature type="binding site" evidence="14">
    <location>
        <position position="68"/>
    </location>
    <ligand>
        <name>L-threonine</name>
        <dbReference type="ChEBI" id="CHEBI:57926"/>
    </ligand>
</feature>
<gene>
    <name evidence="16" type="ORF">AJ81_01615</name>
</gene>
<evidence type="ECO:0000256" key="9">
    <source>
        <dbReference type="ARBA" id="ARBA00022741"/>
    </source>
</evidence>
<dbReference type="Gene3D" id="3.90.870.10">
    <property type="entry name" value="DHBP synthase"/>
    <property type="match status" value="1"/>
</dbReference>
<feature type="binding site" evidence="14">
    <location>
        <position position="152"/>
    </location>
    <ligand>
        <name>ATP</name>
        <dbReference type="ChEBI" id="CHEBI:30616"/>
    </ligand>
</feature>
<dbReference type="Proteomes" id="UP000077469">
    <property type="component" value="Chromosome"/>
</dbReference>
<evidence type="ECO:0000259" key="15">
    <source>
        <dbReference type="PROSITE" id="PS51163"/>
    </source>
</evidence>
<evidence type="ECO:0000256" key="8">
    <source>
        <dbReference type="ARBA" id="ARBA00022695"/>
    </source>
</evidence>
<organism evidence="16 17">
    <name type="scientific">Pseudothermotoga hypogea DSM 11164 = NBRC 106472</name>
    <dbReference type="NCBI Taxonomy" id="1123384"/>
    <lineage>
        <taxon>Bacteria</taxon>
        <taxon>Thermotogati</taxon>
        <taxon>Thermotogota</taxon>
        <taxon>Thermotogae</taxon>
        <taxon>Thermotogales</taxon>
        <taxon>Thermotogaceae</taxon>
        <taxon>Pseudothermotoga</taxon>
    </lineage>
</organism>
<dbReference type="InterPro" id="IPR006070">
    <property type="entry name" value="Sua5-like_dom"/>
</dbReference>
<feature type="binding site" evidence="14">
    <location>
        <position position="196"/>
    </location>
    <ligand>
        <name>ATP</name>
        <dbReference type="ChEBI" id="CHEBI:30616"/>
    </ligand>
</feature>
<evidence type="ECO:0000256" key="1">
    <source>
        <dbReference type="ARBA" id="ARBA00004496"/>
    </source>
</evidence>
<keyword evidence="8 13" id="KW-0548">Nucleotidyltransferase</keyword>
<feature type="binding site" evidence="14">
    <location>
        <position position="59"/>
    </location>
    <ligand>
        <name>ATP</name>
        <dbReference type="ChEBI" id="CHEBI:30616"/>
    </ligand>
</feature>
<dbReference type="PATRIC" id="fig|1123384.7.peg.322"/>
<dbReference type="InterPro" id="IPR038385">
    <property type="entry name" value="Sua5/YwlC_C"/>
</dbReference>
<keyword evidence="5 13" id="KW-0963">Cytoplasm</keyword>
<evidence type="ECO:0000313" key="16">
    <source>
        <dbReference type="EMBL" id="AJC73112.1"/>
    </source>
</evidence>
<dbReference type="GO" id="GO:0061710">
    <property type="term" value="F:L-threonylcarbamoyladenylate synthase"/>
    <property type="evidence" value="ECO:0007669"/>
    <property type="project" value="UniProtKB-EC"/>
</dbReference>
<accession>A0A0X1KPC7</accession>
<evidence type="ECO:0000256" key="6">
    <source>
        <dbReference type="ARBA" id="ARBA00022679"/>
    </source>
</evidence>
<dbReference type="SUPFAM" id="SSF55821">
    <property type="entry name" value="YrdC/RibB"/>
    <property type="match status" value="1"/>
</dbReference>
<dbReference type="NCBIfam" id="TIGR00057">
    <property type="entry name" value="L-threonylcarbamoyladenylate synthase"/>
    <property type="match status" value="1"/>
</dbReference>
<keyword evidence="10 13" id="KW-0067">ATP-binding</keyword>
<dbReference type="PANTHER" id="PTHR17490">
    <property type="entry name" value="SUA5"/>
    <property type="match status" value="1"/>
</dbReference>
<dbReference type="InterPro" id="IPR017945">
    <property type="entry name" value="DHBP_synth_RibB-like_a/b_dom"/>
</dbReference>
<proteinExistence type="inferred from homology"/>
<name>A0A0X1KPC7_9THEM</name>
<dbReference type="OrthoDB" id="9814580at2"/>
<evidence type="ECO:0000256" key="13">
    <source>
        <dbReference type="PIRNR" id="PIRNR004930"/>
    </source>
</evidence>
<comment type="function">
    <text evidence="13">Required for the formation of a threonylcarbamoyl group on adenosine at position 37 (t(6)A37) in tRNAs that read codons beginning with adenine.</text>
</comment>
<dbReference type="PaxDb" id="1123384-AJ81_01615"/>
<dbReference type="InterPro" id="IPR050156">
    <property type="entry name" value="TC-AMP_synthase_SUA5"/>
</dbReference>
<feature type="binding site" evidence="14">
    <location>
        <position position="182"/>
    </location>
    <ligand>
        <name>L-threonine</name>
        <dbReference type="ChEBI" id="CHEBI:57926"/>
    </ligand>
</feature>
<dbReference type="EMBL" id="CP007141">
    <property type="protein sequence ID" value="AJC73112.1"/>
    <property type="molecule type" value="Genomic_DNA"/>
</dbReference>
<keyword evidence="17" id="KW-1185">Reference proteome</keyword>
<evidence type="ECO:0000256" key="5">
    <source>
        <dbReference type="ARBA" id="ARBA00022490"/>
    </source>
</evidence>
<keyword evidence="6 13" id="KW-0808">Transferase</keyword>
<comment type="similarity">
    <text evidence="2 13">Belongs to the SUA5 family.</text>
</comment>
<dbReference type="Pfam" id="PF01300">
    <property type="entry name" value="Sua5_yciO_yrdC"/>
    <property type="match status" value="1"/>
</dbReference>
<evidence type="ECO:0000256" key="11">
    <source>
        <dbReference type="ARBA" id="ARBA00029774"/>
    </source>
</evidence>
<dbReference type="PROSITE" id="PS51163">
    <property type="entry name" value="YRDC"/>
    <property type="match status" value="1"/>
</dbReference>
<dbReference type="InterPro" id="IPR010923">
    <property type="entry name" value="T(6)A37_SUA5"/>
</dbReference>
<feature type="binding site" evidence="14">
    <location>
        <position position="36"/>
    </location>
    <ligand>
        <name>L-threonine</name>
        <dbReference type="ChEBI" id="CHEBI:57926"/>
    </ligand>
</feature>
<evidence type="ECO:0000256" key="7">
    <source>
        <dbReference type="ARBA" id="ARBA00022694"/>
    </source>
</evidence>
<evidence type="ECO:0000256" key="14">
    <source>
        <dbReference type="PIRSR" id="PIRSR004930-1"/>
    </source>
</evidence>
<feature type="binding site" evidence="14">
    <location>
        <position position="142"/>
    </location>
    <ligand>
        <name>L-threonine</name>
        <dbReference type="ChEBI" id="CHEBI:57926"/>
    </ligand>
</feature>
<dbReference type="RefSeq" id="WP_031503463.1">
    <property type="nucleotide sequence ID" value="NC_022795.1"/>
</dbReference>
<evidence type="ECO:0000256" key="2">
    <source>
        <dbReference type="ARBA" id="ARBA00007663"/>
    </source>
</evidence>
<dbReference type="STRING" id="1123384.AJ81_01615"/>
<dbReference type="PANTHER" id="PTHR17490:SF16">
    <property type="entry name" value="THREONYLCARBAMOYL-AMP SYNTHASE"/>
    <property type="match status" value="1"/>
</dbReference>
<dbReference type="PIRSF" id="PIRSF004930">
    <property type="entry name" value="Tln_factor_SUA5"/>
    <property type="match status" value="1"/>
</dbReference>
<feature type="binding site" evidence="14">
    <location>
        <position position="144"/>
    </location>
    <ligand>
        <name>ATP</name>
        <dbReference type="ChEBI" id="CHEBI:30616"/>
    </ligand>
</feature>
<evidence type="ECO:0000256" key="3">
    <source>
        <dbReference type="ARBA" id="ARBA00012584"/>
    </source>
</evidence>
<evidence type="ECO:0000256" key="10">
    <source>
        <dbReference type="ARBA" id="ARBA00022840"/>
    </source>
</evidence>
<dbReference type="GO" id="GO:0005737">
    <property type="term" value="C:cytoplasm"/>
    <property type="evidence" value="ECO:0007669"/>
    <property type="project" value="UniProtKB-SubCell"/>
</dbReference>
<dbReference type="GO" id="GO:0003725">
    <property type="term" value="F:double-stranded RNA binding"/>
    <property type="evidence" value="ECO:0007669"/>
    <property type="project" value="UniProtKB-UniRule"/>
</dbReference>
<evidence type="ECO:0000256" key="12">
    <source>
        <dbReference type="ARBA" id="ARBA00048366"/>
    </source>
</evidence>
<dbReference type="Pfam" id="PF03481">
    <property type="entry name" value="Sua5_C"/>
    <property type="match status" value="1"/>
</dbReference>